<dbReference type="Proteomes" id="UP000566819">
    <property type="component" value="Unassembled WGS sequence"/>
</dbReference>
<reference evidence="2 3" key="1">
    <citation type="submission" date="2020-03" db="EMBL/GenBank/DDBJ databases">
        <title>Draft Genome Sequence of Cudoniella acicularis.</title>
        <authorList>
            <person name="Buettner E."/>
            <person name="Kellner H."/>
        </authorList>
    </citation>
    <scope>NUCLEOTIDE SEQUENCE [LARGE SCALE GENOMIC DNA]</scope>
    <source>
        <strain evidence="2 3">DSM 108380</strain>
    </source>
</reference>
<proteinExistence type="predicted"/>
<accession>A0A8H4QH93</accession>
<dbReference type="SUPFAM" id="SSF51395">
    <property type="entry name" value="FMN-linked oxidoreductases"/>
    <property type="match status" value="1"/>
</dbReference>
<protein>
    <submittedName>
        <fullName evidence="2">Uncharacterized protein</fullName>
    </submittedName>
</protein>
<dbReference type="EMBL" id="JAAMPI010002673">
    <property type="protein sequence ID" value="KAF4610357.1"/>
    <property type="molecule type" value="Genomic_DNA"/>
</dbReference>
<dbReference type="InterPro" id="IPR013785">
    <property type="entry name" value="Aldolase_TIM"/>
</dbReference>
<feature type="region of interest" description="Disordered" evidence="1">
    <location>
        <begin position="273"/>
        <end position="300"/>
    </location>
</feature>
<sequence>MTSQEPTPSSNHEFTIHPPLLNSANPWATTAADLQALYECPFTGAVTIRTSLLEAFNQNPQHHQYTFFSSVLGHATAKIDTTTYAEGRSEILPNETSSLNTLGYSPIPFSSYLAILKSMRDSGVLNTPNRKSNGKTPKPFIVSVTGTAEEVSRMYLSLLSLQNEPETLDRGLSLAMEINLSCPNIPEKVPPAYDASSLSEYIESLSDAKESEEGKIPVHVGIKTPPYTYHGQFVSLVSVLDDQYTRFLSRHYLGALFPSLRLCNWDGYRRHGRRRAPSSRFGECKNDTQPSRCLKTRGREEDQDRRCRRRERRNWVF</sequence>
<dbReference type="Gene3D" id="3.20.20.70">
    <property type="entry name" value="Aldolase class I"/>
    <property type="match status" value="1"/>
</dbReference>
<comment type="caution">
    <text evidence="2">The sequence shown here is derived from an EMBL/GenBank/DDBJ whole genome shotgun (WGS) entry which is preliminary data.</text>
</comment>
<evidence type="ECO:0000313" key="2">
    <source>
        <dbReference type="EMBL" id="KAF4610357.1"/>
    </source>
</evidence>
<evidence type="ECO:0000256" key="1">
    <source>
        <dbReference type="SAM" id="MobiDB-lite"/>
    </source>
</evidence>
<evidence type="ECO:0000313" key="3">
    <source>
        <dbReference type="Proteomes" id="UP000566819"/>
    </source>
</evidence>
<gene>
    <name evidence="2" type="ORF">G7Y89_g15763</name>
</gene>
<dbReference type="AlphaFoldDB" id="A0A8H4QH93"/>
<keyword evidence="3" id="KW-1185">Reference proteome</keyword>
<organism evidence="2 3">
    <name type="scientific">Cudoniella acicularis</name>
    <dbReference type="NCBI Taxonomy" id="354080"/>
    <lineage>
        <taxon>Eukaryota</taxon>
        <taxon>Fungi</taxon>
        <taxon>Dikarya</taxon>
        <taxon>Ascomycota</taxon>
        <taxon>Pezizomycotina</taxon>
        <taxon>Leotiomycetes</taxon>
        <taxon>Helotiales</taxon>
        <taxon>Tricladiaceae</taxon>
        <taxon>Cudoniella</taxon>
    </lineage>
</organism>
<dbReference type="OrthoDB" id="14784at2759"/>
<name>A0A8H4QH93_9HELO</name>